<comment type="similarity">
    <text evidence="2">Belongs to the NGG1 family.</text>
</comment>
<feature type="region of interest" description="Disordered" evidence="6">
    <location>
        <begin position="522"/>
        <end position="561"/>
    </location>
</feature>
<feature type="compositionally biased region" description="Basic residues" evidence="6">
    <location>
        <begin position="298"/>
        <end position="325"/>
    </location>
</feature>
<evidence type="ECO:0000256" key="1">
    <source>
        <dbReference type="ARBA" id="ARBA00004123"/>
    </source>
</evidence>
<feature type="compositionally biased region" description="Basic and acidic residues" evidence="6">
    <location>
        <begin position="547"/>
        <end position="559"/>
    </location>
</feature>
<reference evidence="7" key="1">
    <citation type="submission" date="2022-08" db="EMBL/GenBank/DDBJ databases">
        <title>Novel sulphate-reducing endosymbionts in the free-living metamonad Anaeramoeba.</title>
        <authorList>
            <person name="Jerlstrom-Hultqvist J."/>
            <person name="Cepicka I."/>
            <person name="Gallot-Lavallee L."/>
            <person name="Salas-Leiva D."/>
            <person name="Curtis B.A."/>
            <person name="Zahonova K."/>
            <person name="Pipaliya S."/>
            <person name="Dacks J."/>
            <person name="Roger A.J."/>
        </authorList>
    </citation>
    <scope>NUCLEOTIDE SEQUENCE</scope>
    <source>
        <strain evidence="7">Busselton2</strain>
    </source>
</reference>
<gene>
    <name evidence="7" type="ORF">M0812_10570</name>
</gene>
<feature type="compositionally biased region" description="Basic residues" evidence="6">
    <location>
        <begin position="129"/>
        <end position="140"/>
    </location>
</feature>
<feature type="compositionally biased region" description="Low complexity" evidence="6">
    <location>
        <begin position="332"/>
        <end position="345"/>
    </location>
</feature>
<feature type="region of interest" description="Disordered" evidence="6">
    <location>
        <begin position="100"/>
        <end position="420"/>
    </location>
</feature>
<dbReference type="GO" id="GO:0005634">
    <property type="term" value="C:nucleus"/>
    <property type="evidence" value="ECO:0007669"/>
    <property type="project" value="UniProtKB-SubCell"/>
</dbReference>
<feature type="compositionally biased region" description="Basic and acidic residues" evidence="6">
    <location>
        <begin position="182"/>
        <end position="197"/>
    </location>
</feature>
<evidence type="ECO:0000256" key="2">
    <source>
        <dbReference type="ARBA" id="ARBA00005330"/>
    </source>
</evidence>
<evidence type="ECO:0000256" key="3">
    <source>
        <dbReference type="ARBA" id="ARBA00023015"/>
    </source>
</evidence>
<name>A0AAV7ZTV6_9EUKA</name>
<feature type="region of interest" description="Disordered" evidence="6">
    <location>
        <begin position="654"/>
        <end position="679"/>
    </location>
</feature>
<feature type="compositionally biased region" description="Basic and acidic residues" evidence="6">
    <location>
        <begin position="118"/>
        <end position="128"/>
    </location>
</feature>
<dbReference type="GO" id="GO:0000124">
    <property type="term" value="C:SAGA complex"/>
    <property type="evidence" value="ECO:0007669"/>
    <property type="project" value="TreeGrafter"/>
</dbReference>
<accession>A0AAV7ZTV6</accession>
<keyword evidence="5" id="KW-0539">Nucleus</keyword>
<feature type="region of interest" description="Disordered" evidence="6">
    <location>
        <begin position="1"/>
        <end position="21"/>
    </location>
</feature>
<evidence type="ECO:0000256" key="5">
    <source>
        <dbReference type="ARBA" id="ARBA00023242"/>
    </source>
</evidence>
<feature type="compositionally biased region" description="Basic and acidic residues" evidence="6">
    <location>
        <begin position="394"/>
        <end position="405"/>
    </location>
</feature>
<feature type="compositionally biased region" description="Basic residues" evidence="6">
    <location>
        <begin position="202"/>
        <end position="236"/>
    </location>
</feature>
<organism evidence="7 8">
    <name type="scientific">Anaeramoeba flamelloides</name>
    <dbReference type="NCBI Taxonomy" id="1746091"/>
    <lineage>
        <taxon>Eukaryota</taxon>
        <taxon>Metamonada</taxon>
        <taxon>Anaeramoebidae</taxon>
        <taxon>Anaeramoeba</taxon>
    </lineage>
</organism>
<dbReference type="Proteomes" id="UP001146793">
    <property type="component" value="Unassembled WGS sequence"/>
</dbReference>
<dbReference type="Pfam" id="PF10198">
    <property type="entry name" value="Ada3"/>
    <property type="match status" value="1"/>
</dbReference>
<feature type="compositionally biased region" description="Basic residues" evidence="6">
    <location>
        <begin position="1"/>
        <end position="10"/>
    </location>
</feature>
<dbReference type="GO" id="GO:0006357">
    <property type="term" value="P:regulation of transcription by RNA polymerase II"/>
    <property type="evidence" value="ECO:0007669"/>
    <property type="project" value="TreeGrafter"/>
</dbReference>
<comment type="caution">
    <text evidence="7">The sequence shown here is derived from an EMBL/GenBank/DDBJ whole genome shotgun (WGS) entry which is preliminary data.</text>
</comment>
<protein>
    <submittedName>
        <fullName evidence="7">Transcriptional adapter 3-related</fullName>
    </submittedName>
</protein>
<dbReference type="EMBL" id="JANTQA010000023">
    <property type="protein sequence ID" value="KAJ3444710.1"/>
    <property type="molecule type" value="Genomic_DNA"/>
</dbReference>
<dbReference type="PANTHER" id="PTHR13556">
    <property type="entry name" value="TRANSCRIPTIONAL ADAPTER 3-RELATED"/>
    <property type="match status" value="1"/>
</dbReference>
<keyword evidence="3" id="KW-0805">Transcription regulation</keyword>
<proteinExistence type="inferred from homology"/>
<comment type="subcellular location">
    <subcellularLocation>
        <location evidence="1">Nucleus</location>
    </subcellularLocation>
</comment>
<feature type="compositionally biased region" description="Basic and acidic residues" evidence="6">
    <location>
        <begin position="100"/>
        <end position="110"/>
    </location>
</feature>
<evidence type="ECO:0000313" key="7">
    <source>
        <dbReference type="EMBL" id="KAJ3444710.1"/>
    </source>
</evidence>
<dbReference type="InterPro" id="IPR019340">
    <property type="entry name" value="Histone_AcTrfase_su3"/>
</dbReference>
<feature type="compositionally biased region" description="Polar residues" evidence="6">
    <location>
        <begin position="668"/>
        <end position="679"/>
    </location>
</feature>
<evidence type="ECO:0000313" key="8">
    <source>
        <dbReference type="Proteomes" id="UP001146793"/>
    </source>
</evidence>
<sequence>MSHYQKKKRNSQQFDHNKEAQKRNFKLSDFWNKETFNENLSIFKRAREKVGEDYTLSELLNHLDSFENMIYESDKTKSQITNSKRGVEIAIEDRKVLLGTPREKTSKEANTKISSNEIDTHNLTESKKGTKRRRKEKNKRYKDSHPNKSKKKNKNRNRNPNKNSSEDPSSDTIKNKTAGKNNLKEKFHSSKRNREGGLSKSQKLKSKYRTNRNRNKQKKKRSTKKKKKRNRHHRSSREKSTSSELSSNGLEEDDQNEDQNLNRHNGDSDDDGDDLTDLGDQEIRHKNKKNTSLQRGRENRKRKFSRSSRVRKHKRKKRKSKYKDRKKSDHQNSVNGSDDSGSYDNGDGDGGGDNDNGLGSGENDYEYKPRGYISNSSNDSSNTDQKKPRYNSRNHSETPNEDEKKSYRKQKRKKKRKSRYYSSFLLPKKNIKKIDSLTSKITFTDSENSESDTSEISDDSDFLDPNMDPDIVWSVMEPYFRKIAQSDRKLLKISEIEKEGLTKIPSLGKHYKKTGIDLEKYSHKHSRKKKKEKHHSTTLALPKKKKNLQEIKRNSKEETNINEDNQFMGLIKKHKAIQDLGFSIPENFQQEHDLLHRVLGALIELPIEGGNDDYENEYYDDEDHNNSYTNKNDTNKERRIKLERQMNNKRFYHQKSTPNNERGMGRRNASSMPTTPQPTINLSEKTKIELQLVGLLENKKDINLSNREDDEVCRRIRELQNLLKKLVKKNNETKVWLKQRAYTVTKEENARKKRMEKHKIQEKEYLNWIKKNKKELKKKKKNN</sequence>
<dbReference type="PANTHER" id="PTHR13556:SF2">
    <property type="entry name" value="TRANSCRIPTIONAL ADAPTER 3"/>
    <property type="match status" value="1"/>
</dbReference>
<evidence type="ECO:0000256" key="4">
    <source>
        <dbReference type="ARBA" id="ARBA00023163"/>
    </source>
</evidence>
<feature type="compositionally biased region" description="Acidic residues" evidence="6">
    <location>
        <begin position="268"/>
        <end position="280"/>
    </location>
</feature>
<feature type="region of interest" description="Disordered" evidence="6">
    <location>
        <begin position="437"/>
        <end position="463"/>
    </location>
</feature>
<feature type="compositionally biased region" description="Basic residues" evidence="6">
    <location>
        <begin position="522"/>
        <end position="546"/>
    </location>
</feature>
<dbReference type="GO" id="GO:0003713">
    <property type="term" value="F:transcription coactivator activity"/>
    <property type="evidence" value="ECO:0007669"/>
    <property type="project" value="TreeGrafter"/>
</dbReference>
<keyword evidence="4" id="KW-0804">Transcription</keyword>
<feature type="compositionally biased region" description="Basic residues" evidence="6">
    <location>
        <begin position="406"/>
        <end position="419"/>
    </location>
</feature>
<dbReference type="AlphaFoldDB" id="A0AAV7ZTV6"/>
<feature type="compositionally biased region" description="Acidic residues" evidence="6">
    <location>
        <begin position="447"/>
        <end position="462"/>
    </location>
</feature>
<feature type="compositionally biased region" description="Basic residues" evidence="6">
    <location>
        <begin position="147"/>
        <end position="159"/>
    </location>
</feature>
<evidence type="ECO:0000256" key="6">
    <source>
        <dbReference type="SAM" id="MobiDB-lite"/>
    </source>
</evidence>